<comment type="caution">
    <text evidence="2">The sequence shown here is derived from an EMBL/GenBank/DDBJ whole genome shotgun (WGS) entry which is preliminary data.</text>
</comment>
<feature type="compositionally biased region" description="Low complexity" evidence="1">
    <location>
        <begin position="14"/>
        <end position="26"/>
    </location>
</feature>
<sequence>MHARRAGAQRWSERPAGGADAGARAARAGRRPRMRQARTSERRFISSCVISRCSVFSALPGSDM</sequence>
<gene>
    <name evidence="2" type="ORF">NA66_1012165</name>
</gene>
<evidence type="ECO:0000313" key="3">
    <source>
        <dbReference type="Proteomes" id="UP000247755"/>
    </source>
</evidence>
<name>A0A318IJ96_BURPY</name>
<proteinExistence type="predicted"/>
<feature type="region of interest" description="Disordered" evidence="1">
    <location>
        <begin position="1"/>
        <end position="41"/>
    </location>
</feature>
<reference evidence="2 3" key="1">
    <citation type="submission" date="2018-05" db="EMBL/GenBank/DDBJ databases">
        <title>Comparative genomics of bacterial root endophytes of switchgrass collected from native prairies over two seasons.</title>
        <authorList>
            <person name="Tang Y."/>
        </authorList>
    </citation>
    <scope>NUCLEOTIDE SEQUENCE [LARGE SCALE GENOMIC DNA]</scope>
    <source>
        <strain evidence="2 3">NFIX32</strain>
    </source>
</reference>
<dbReference type="EMBL" id="QJJY01000012">
    <property type="protein sequence ID" value="PXX32494.1"/>
    <property type="molecule type" value="Genomic_DNA"/>
</dbReference>
<evidence type="ECO:0000256" key="1">
    <source>
        <dbReference type="SAM" id="MobiDB-lite"/>
    </source>
</evidence>
<accession>A0A318IJ96</accession>
<dbReference type="AlphaFoldDB" id="A0A318IJ96"/>
<dbReference type="Proteomes" id="UP000247755">
    <property type="component" value="Unassembled WGS sequence"/>
</dbReference>
<organism evidence="2 3">
    <name type="scientific">Burkholderia pyrrocinia</name>
    <name type="common">Pseudomonas pyrrocinia</name>
    <dbReference type="NCBI Taxonomy" id="60550"/>
    <lineage>
        <taxon>Bacteria</taxon>
        <taxon>Pseudomonadati</taxon>
        <taxon>Pseudomonadota</taxon>
        <taxon>Betaproteobacteria</taxon>
        <taxon>Burkholderiales</taxon>
        <taxon>Burkholderiaceae</taxon>
        <taxon>Burkholderia</taxon>
        <taxon>Burkholderia cepacia complex</taxon>
    </lineage>
</organism>
<protein>
    <submittedName>
        <fullName evidence="2">Uncharacterized protein</fullName>
    </submittedName>
</protein>
<evidence type="ECO:0000313" key="2">
    <source>
        <dbReference type="EMBL" id="PXX32494.1"/>
    </source>
</evidence>
<feature type="compositionally biased region" description="Basic residues" evidence="1">
    <location>
        <begin position="27"/>
        <end position="36"/>
    </location>
</feature>